<evidence type="ECO:0000313" key="1">
    <source>
        <dbReference type="EMBL" id="DAE03212.1"/>
    </source>
</evidence>
<dbReference type="EMBL" id="BK015360">
    <property type="protein sequence ID" value="DAE03212.1"/>
    <property type="molecule type" value="Genomic_DNA"/>
</dbReference>
<sequence>MKMKLVINGVNFMPFVAKQGVKWQRGDVDAPNSGRTMDGQMQRGRVATKIRLDVTCRPLTATEAKLVLNTIFPEYVAVDYYDPMFGYRSGVTMYSNNNPASFLMAKPDDDWWSGITFPLIER</sequence>
<organism evidence="1">
    <name type="scientific">Siphoviridae sp. ct2kB26</name>
    <dbReference type="NCBI Taxonomy" id="2825317"/>
    <lineage>
        <taxon>Viruses</taxon>
        <taxon>Duplodnaviria</taxon>
        <taxon>Heunggongvirae</taxon>
        <taxon>Uroviricota</taxon>
        <taxon>Caudoviricetes</taxon>
    </lineage>
</organism>
<proteinExistence type="predicted"/>
<accession>A0A8S5PAH2</accession>
<reference evidence="1" key="1">
    <citation type="journal article" date="2021" name="Proc. Natl. Acad. Sci. U.S.A.">
        <title>A Catalog of Tens of Thousands of Viruses from Human Metagenomes Reveals Hidden Associations with Chronic Diseases.</title>
        <authorList>
            <person name="Tisza M.J."/>
            <person name="Buck C.B."/>
        </authorList>
    </citation>
    <scope>NUCLEOTIDE SEQUENCE</scope>
    <source>
        <strain evidence="1">Ct2kB26</strain>
    </source>
</reference>
<protein>
    <submittedName>
        <fullName evidence="1">Uncharacterized protein</fullName>
    </submittedName>
</protein>
<name>A0A8S5PAH2_9CAUD</name>